<dbReference type="Proteomes" id="UP001590951">
    <property type="component" value="Unassembled WGS sequence"/>
</dbReference>
<comment type="caution">
    <text evidence="1">The sequence shown here is derived from an EMBL/GenBank/DDBJ whole genome shotgun (WGS) entry which is preliminary data.</text>
</comment>
<organism evidence="1 2">
    <name type="scientific">Lepraria finkii</name>
    <dbReference type="NCBI Taxonomy" id="1340010"/>
    <lineage>
        <taxon>Eukaryota</taxon>
        <taxon>Fungi</taxon>
        <taxon>Dikarya</taxon>
        <taxon>Ascomycota</taxon>
        <taxon>Pezizomycotina</taxon>
        <taxon>Lecanoromycetes</taxon>
        <taxon>OSLEUM clade</taxon>
        <taxon>Lecanoromycetidae</taxon>
        <taxon>Lecanorales</taxon>
        <taxon>Lecanorineae</taxon>
        <taxon>Stereocaulaceae</taxon>
        <taxon>Lepraria</taxon>
    </lineage>
</organism>
<sequence>MQAELLLKHLPWYEVDELSCLLDYAKSQWASILQKLAGKVKEDNRKLPDGFEAGTPLEFDGLTGSKDNVLALVCLGPRFLHKALTSSHKNLEQLIIPSIHVTYTPSGFSDCLTEKKSLSEQWGNPAHEFEGESRKPSAGWFLTAWWGQPGCTPPSLRNGDTLCGSRSALMTGDYPGKMS</sequence>
<keyword evidence="2" id="KW-1185">Reference proteome</keyword>
<proteinExistence type="predicted"/>
<reference evidence="1 2" key="1">
    <citation type="submission" date="2024-09" db="EMBL/GenBank/DDBJ databases">
        <title>Rethinking Asexuality: The Enigmatic Case of Functional Sexual Genes in Lepraria (Stereocaulaceae).</title>
        <authorList>
            <person name="Doellman M."/>
            <person name="Sun Y."/>
            <person name="Barcenas-Pena A."/>
            <person name="Lumbsch H.T."/>
            <person name="Grewe F."/>
        </authorList>
    </citation>
    <scope>NUCLEOTIDE SEQUENCE [LARGE SCALE GENOMIC DNA]</scope>
    <source>
        <strain evidence="1 2">Grewe 0041</strain>
    </source>
</reference>
<evidence type="ECO:0000313" key="2">
    <source>
        <dbReference type="Proteomes" id="UP001590951"/>
    </source>
</evidence>
<accession>A0ABR4BCL7</accession>
<name>A0ABR4BCL7_9LECA</name>
<protein>
    <submittedName>
        <fullName evidence="1">Uncharacterized protein</fullName>
    </submittedName>
</protein>
<gene>
    <name evidence="1" type="ORF">ABVK25_004510</name>
</gene>
<evidence type="ECO:0000313" key="1">
    <source>
        <dbReference type="EMBL" id="KAL2055172.1"/>
    </source>
</evidence>
<dbReference type="EMBL" id="JBHFEH010000012">
    <property type="protein sequence ID" value="KAL2055172.1"/>
    <property type="molecule type" value="Genomic_DNA"/>
</dbReference>